<keyword evidence="2" id="KW-0997">Cell inner membrane</keyword>
<evidence type="ECO:0000256" key="4">
    <source>
        <dbReference type="ARBA" id="ARBA00022679"/>
    </source>
</evidence>
<evidence type="ECO:0000256" key="2">
    <source>
        <dbReference type="ARBA" id="ARBA00022519"/>
    </source>
</evidence>
<dbReference type="STRING" id="1045558.SAMN05216175_11929"/>
<dbReference type="EMBL" id="FOOU01000019">
    <property type="protein sequence ID" value="SFG92272.1"/>
    <property type="molecule type" value="Genomic_DNA"/>
</dbReference>
<dbReference type="Proteomes" id="UP000198623">
    <property type="component" value="Unassembled WGS sequence"/>
</dbReference>
<keyword evidence="1" id="KW-1003">Cell membrane</keyword>
<keyword evidence="4 6" id="KW-0808">Transferase</keyword>
<reference evidence="7" key="1">
    <citation type="submission" date="2016-10" db="EMBL/GenBank/DDBJ databases">
        <authorList>
            <person name="Varghese N."/>
            <person name="Submissions S."/>
        </authorList>
    </citation>
    <scope>NUCLEOTIDE SEQUENCE [LARGE SCALE GENOMIC DNA]</scope>
    <source>
        <strain evidence="7">CGMCC 1.10971</strain>
    </source>
</reference>
<sequence>MKREAINRMRILHLANDEKFIDQAISSFERAAPGKNDLYVCGKKPLKFIKSPAKTISGIPVLTGSISSELSGYNIVIIHSLNPVWFKVISKLSKDAILVWLGWGYDYYDLIYDSKDKMTLALTRKYIKKVNSGQYDFVKKIKSLIKKILLNPVDKLKVIERINYFSPVLSSEYDIVKNKCSLKKFPENMIWNYGNLEDDLVSGFENSQVSGDSVLVGNSAFAENNHMEAFDLLSKLKINNQKVIAPLSYGDNEYRDFVLGKGVELFGDYFEPLTDFMPINEYVKILKSCGFVVMNHIRQQAVGNIVIMLYLGAKVFLRAESPTYTFFIQQGAVIFSVQDLEKKPELLKVRLDSKSMTINRKVVEKNWSREASDKKTINLLNKVCEPT</sequence>
<protein>
    <submittedName>
        <fullName evidence="6">4-alpha-L-fucosyltransferase glycosyl transferase group 56</fullName>
    </submittedName>
</protein>
<evidence type="ECO:0000256" key="3">
    <source>
        <dbReference type="ARBA" id="ARBA00022676"/>
    </source>
</evidence>
<dbReference type="GO" id="GO:0009246">
    <property type="term" value="P:enterobacterial common antigen biosynthetic process"/>
    <property type="evidence" value="ECO:0007669"/>
    <property type="project" value="InterPro"/>
</dbReference>
<dbReference type="InterPro" id="IPR009993">
    <property type="entry name" value="WecF"/>
</dbReference>
<evidence type="ECO:0000256" key="5">
    <source>
        <dbReference type="ARBA" id="ARBA00023136"/>
    </source>
</evidence>
<dbReference type="Pfam" id="PF07429">
    <property type="entry name" value="Glyco_transf_56"/>
    <property type="match status" value="1"/>
</dbReference>
<keyword evidence="3 6" id="KW-0328">Glycosyltransferase</keyword>
<proteinExistence type="predicted"/>
<dbReference type="RefSeq" id="WP_177201231.1">
    <property type="nucleotide sequence ID" value="NZ_FOOU01000019.1"/>
</dbReference>
<dbReference type="GO" id="GO:0008417">
    <property type="term" value="F:fucosyltransferase activity"/>
    <property type="evidence" value="ECO:0007669"/>
    <property type="project" value="InterPro"/>
</dbReference>
<evidence type="ECO:0000313" key="7">
    <source>
        <dbReference type="Proteomes" id="UP000198623"/>
    </source>
</evidence>
<keyword evidence="5" id="KW-0472">Membrane</keyword>
<name>A0A1I2VT01_9GAMM</name>
<gene>
    <name evidence="6" type="ORF">SAMN05216175_11929</name>
</gene>
<evidence type="ECO:0000256" key="1">
    <source>
        <dbReference type="ARBA" id="ARBA00022475"/>
    </source>
</evidence>
<keyword evidence="7" id="KW-1185">Reference proteome</keyword>
<accession>A0A1I2VT01</accession>
<evidence type="ECO:0000313" key="6">
    <source>
        <dbReference type="EMBL" id="SFG92272.1"/>
    </source>
</evidence>
<organism evidence="6 7">
    <name type="scientific">Neptunomonas qingdaonensis</name>
    <dbReference type="NCBI Taxonomy" id="1045558"/>
    <lineage>
        <taxon>Bacteria</taxon>
        <taxon>Pseudomonadati</taxon>
        <taxon>Pseudomonadota</taxon>
        <taxon>Gammaproteobacteria</taxon>
        <taxon>Oceanospirillales</taxon>
        <taxon>Oceanospirillaceae</taxon>
        <taxon>Neptunomonas</taxon>
    </lineage>
</organism>
<dbReference type="AlphaFoldDB" id="A0A1I2VT01"/>